<sequence>EDSRIISYDVTSRRFVRCAQADFHGAEVTCMAVDNERIVTAGEDTVLVFNTLLNGNYVCRKVYDNSVCSGATTNYFYATSGRSINLYGLNKEAAPSDGRAQQAPEGGVTFQTSRHILE</sequence>
<dbReference type="SUPFAM" id="SSF50978">
    <property type="entry name" value="WD40 repeat-like"/>
    <property type="match status" value="1"/>
</dbReference>
<dbReference type="InterPro" id="IPR036322">
    <property type="entry name" value="WD40_repeat_dom_sf"/>
</dbReference>
<feature type="non-terminal residue" evidence="2">
    <location>
        <position position="1"/>
    </location>
</feature>
<accession>A0A1B6K102</accession>
<dbReference type="InterPro" id="IPR015943">
    <property type="entry name" value="WD40/YVTN_repeat-like_dom_sf"/>
</dbReference>
<organism evidence="2">
    <name type="scientific">Homalodisca liturata</name>
    <dbReference type="NCBI Taxonomy" id="320908"/>
    <lineage>
        <taxon>Eukaryota</taxon>
        <taxon>Metazoa</taxon>
        <taxon>Ecdysozoa</taxon>
        <taxon>Arthropoda</taxon>
        <taxon>Hexapoda</taxon>
        <taxon>Insecta</taxon>
        <taxon>Pterygota</taxon>
        <taxon>Neoptera</taxon>
        <taxon>Paraneoptera</taxon>
        <taxon>Hemiptera</taxon>
        <taxon>Auchenorrhyncha</taxon>
        <taxon>Membracoidea</taxon>
        <taxon>Cicadellidae</taxon>
        <taxon>Cicadellinae</taxon>
        <taxon>Proconiini</taxon>
        <taxon>Homalodisca</taxon>
    </lineage>
</organism>
<feature type="region of interest" description="Disordered" evidence="1">
    <location>
        <begin position="95"/>
        <end position="118"/>
    </location>
</feature>
<dbReference type="EMBL" id="GECU01002567">
    <property type="protein sequence ID" value="JAT05140.1"/>
    <property type="molecule type" value="Transcribed_RNA"/>
</dbReference>
<name>A0A1B6K102_9HEMI</name>
<feature type="non-terminal residue" evidence="2">
    <location>
        <position position="118"/>
    </location>
</feature>
<protein>
    <submittedName>
        <fullName evidence="2">Uncharacterized protein</fullName>
    </submittedName>
</protein>
<dbReference type="AlphaFoldDB" id="A0A1B6K102"/>
<dbReference type="Gene3D" id="2.130.10.10">
    <property type="entry name" value="YVTN repeat-like/Quinoprotein amine dehydrogenase"/>
    <property type="match status" value="1"/>
</dbReference>
<proteinExistence type="predicted"/>
<feature type="compositionally biased region" description="Polar residues" evidence="1">
    <location>
        <begin position="109"/>
        <end position="118"/>
    </location>
</feature>
<reference evidence="2" key="1">
    <citation type="submission" date="2015-11" db="EMBL/GenBank/DDBJ databases">
        <title>De novo transcriptome assembly of four potential Pierce s Disease insect vectors from Arizona vineyards.</title>
        <authorList>
            <person name="Tassone E.E."/>
        </authorList>
    </citation>
    <scope>NUCLEOTIDE SEQUENCE</scope>
</reference>
<evidence type="ECO:0000256" key="1">
    <source>
        <dbReference type="SAM" id="MobiDB-lite"/>
    </source>
</evidence>
<evidence type="ECO:0000313" key="2">
    <source>
        <dbReference type="EMBL" id="JAT05140.1"/>
    </source>
</evidence>
<gene>
    <name evidence="2" type="ORF">g.57245</name>
</gene>